<evidence type="ECO:0000313" key="1">
    <source>
        <dbReference type="EMBL" id="GCA62764.1"/>
    </source>
</evidence>
<dbReference type="AlphaFoldDB" id="A0A391NLC6"/>
<dbReference type="Proteomes" id="UP000265618">
    <property type="component" value="Unassembled WGS sequence"/>
</dbReference>
<reference evidence="1 2" key="1">
    <citation type="journal article" date="2018" name="PLoS ONE">
        <title>The draft genome of Kipferlia bialata reveals reductive genome evolution in fornicate parasites.</title>
        <authorList>
            <person name="Tanifuji G."/>
            <person name="Takabayashi S."/>
            <person name="Kume K."/>
            <person name="Takagi M."/>
            <person name="Nakayama T."/>
            <person name="Kamikawa R."/>
            <person name="Inagaki Y."/>
            <person name="Hashimoto T."/>
        </authorList>
    </citation>
    <scope>NUCLEOTIDE SEQUENCE [LARGE SCALE GENOMIC DNA]</scope>
    <source>
        <strain evidence="1">NY0173</strain>
    </source>
</reference>
<proteinExistence type="predicted"/>
<organism evidence="1 2">
    <name type="scientific">Kipferlia bialata</name>
    <dbReference type="NCBI Taxonomy" id="797122"/>
    <lineage>
        <taxon>Eukaryota</taxon>
        <taxon>Metamonada</taxon>
        <taxon>Carpediemonas-like organisms</taxon>
        <taxon>Kipferlia</taxon>
    </lineage>
</organism>
<evidence type="ECO:0000313" key="2">
    <source>
        <dbReference type="Proteomes" id="UP000265618"/>
    </source>
</evidence>
<keyword evidence="2" id="KW-1185">Reference proteome</keyword>
<comment type="caution">
    <text evidence="1">The sequence shown here is derived from an EMBL/GenBank/DDBJ whole genome shotgun (WGS) entry which is preliminary data.</text>
</comment>
<accession>A0A391NLC6</accession>
<dbReference type="EMBL" id="BDIP01001344">
    <property type="protein sequence ID" value="GCA62764.1"/>
    <property type="molecule type" value="Genomic_DNA"/>
</dbReference>
<sequence>MTSVGRHIFVSRELASGFRDGPVEEEERYHFAYSYSLVSQEWTEHPVGDKTQTNMYTVDVSLAHHLGDNDIFFLADKSDNPVIKCAVATIPLPGGDDYVSAGRWNVMDPDA</sequence>
<gene>
    <name evidence="1" type="ORF">KIPB_005643</name>
</gene>
<name>A0A391NLC6_9EUKA</name>
<protein>
    <submittedName>
        <fullName evidence="1">Uncharacterized protein</fullName>
    </submittedName>
</protein>